<evidence type="ECO:0000313" key="3">
    <source>
        <dbReference type="EMBL" id="MBH8595496.1"/>
    </source>
</evidence>
<accession>A0A8I1ACR1</accession>
<proteinExistence type="predicted"/>
<feature type="transmembrane region" description="Helical" evidence="1">
    <location>
        <begin position="206"/>
        <end position="225"/>
    </location>
</feature>
<feature type="transmembrane region" description="Helical" evidence="1">
    <location>
        <begin position="158"/>
        <end position="175"/>
    </location>
</feature>
<feature type="transmembrane region" description="Helical" evidence="1">
    <location>
        <begin position="311"/>
        <end position="328"/>
    </location>
</feature>
<feature type="transmembrane region" description="Helical" evidence="1">
    <location>
        <begin position="80"/>
        <end position="98"/>
    </location>
</feature>
<keyword evidence="4" id="KW-1185">Reference proteome</keyword>
<evidence type="ECO:0000313" key="4">
    <source>
        <dbReference type="Proteomes" id="UP000633619"/>
    </source>
</evidence>
<dbReference type="RefSeq" id="WP_181732148.1">
    <property type="nucleotide sequence ID" value="NZ_JACEIR010000005.1"/>
</dbReference>
<sequence>MHKKKIISSSKYQWLRMELSRFEEAGIIDASQVQQILSSYEVKRKGNAGFIRILSILGSVLIGAGILSFIAGNWEVLPRTVKFLLILSGLTGAYFTGWKLKDSYPKTSKSFYYIGAAIYGAGIFLVGQMFHSSSPYQQAFLVWALGTVPLALYLKDRWVMILSIVFIGIYASPAWDASVPYPFWVWVFIPLFYGCNERWLNRNRQVFFFANALLILTIWATFVRWEWHGGVNAFILLLLGAGMTFLNIRPYAEVLKQQGALIHGVAAIVLTYPDFWEMWGGVFHAPLLGYAVAVAYLAFLIFLLRKKQLSAVVISCALIFRFYLDLSIEFLPKSLYFLIGGILLILSGYWIEKSRKRGGGK</sequence>
<feature type="transmembrane region" description="Helical" evidence="1">
    <location>
        <begin position="110"/>
        <end position="130"/>
    </location>
</feature>
<feature type="transmembrane region" description="Helical" evidence="1">
    <location>
        <begin position="334"/>
        <end position="351"/>
    </location>
</feature>
<keyword evidence="1" id="KW-1133">Transmembrane helix</keyword>
<keyword evidence="1" id="KW-0472">Membrane</keyword>
<dbReference type="AlphaFoldDB" id="A0A8I1ACR1"/>
<gene>
    <name evidence="3" type="ORF">I8U20_09140</name>
</gene>
<dbReference type="InterPro" id="IPR018677">
    <property type="entry name" value="DUF2157"/>
</dbReference>
<evidence type="ECO:0000259" key="2">
    <source>
        <dbReference type="Pfam" id="PF09925"/>
    </source>
</evidence>
<keyword evidence="1" id="KW-0812">Transmembrane</keyword>
<dbReference type="Proteomes" id="UP000633619">
    <property type="component" value="Unassembled WGS sequence"/>
</dbReference>
<feature type="transmembrane region" description="Helical" evidence="1">
    <location>
        <begin position="53"/>
        <end position="74"/>
    </location>
</feature>
<organism evidence="3 4">
    <name type="scientific">Thermoactinomyces intermedius</name>
    <dbReference type="NCBI Taxonomy" id="2024"/>
    <lineage>
        <taxon>Bacteria</taxon>
        <taxon>Bacillati</taxon>
        <taxon>Bacillota</taxon>
        <taxon>Bacilli</taxon>
        <taxon>Bacillales</taxon>
        <taxon>Thermoactinomycetaceae</taxon>
        <taxon>Thermoactinomyces</taxon>
    </lineage>
</organism>
<protein>
    <submittedName>
        <fullName evidence="3">DUF2157 domain-containing protein</fullName>
    </submittedName>
</protein>
<feature type="transmembrane region" description="Helical" evidence="1">
    <location>
        <begin position="136"/>
        <end position="153"/>
    </location>
</feature>
<name>A0A8I1ACR1_THEIN</name>
<dbReference type="EMBL" id="JAECVW010000004">
    <property type="protein sequence ID" value="MBH8595496.1"/>
    <property type="molecule type" value="Genomic_DNA"/>
</dbReference>
<reference evidence="3 4" key="1">
    <citation type="submission" date="2020-12" db="EMBL/GenBank/DDBJ databases">
        <title>WGS of Thermoactinomyces spp.</title>
        <authorList>
            <person name="Cheng K."/>
        </authorList>
    </citation>
    <scope>NUCLEOTIDE SEQUENCE [LARGE SCALE GENOMIC DNA]</scope>
    <source>
        <strain evidence="4">CICC 10671\DSM 43846</strain>
    </source>
</reference>
<dbReference type="Pfam" id="PF09925">
    <property type="entry name" value="DUF2157"/>
    <property type="match status" value="1"/>
</dbReference>
<feature type="transmembrane region" description="Helical" evidence="1">
    <location>
        <begin position="282"/>
        <end position="304"/>
    </location>
</feature>
<comment type="caution">
    <text evidence="3">The sequence shown here is derived from an EMBL/GenBank/DDBJ whole genome shotgun (WGS) entry which is preliminary data.</text>
</comment>
<feature type="domain" description="DUF2157" evidence="2">
    <location>
        <begin position="21"/>
        <end position="159"/>
    </location>
</feature>
<feature type="transmembrane region" description="Helical" evidence="1">
    <location>
        <begin position="231"/>
        <end position="248"/>
    </location>
</feature>
<evidence type="ECO:0000256" key="1">
    <source>
        <dbReference type="SAM" id="Phobius"/>
    </source>
</evidence>